<dbReference type="InterPro" id="IPR005119">
    <property type="entry name" value="LysR_subst-bd"/>
</dbReference>
<evidence type="ECO:0000313" key="3">
    <source>
        <dbReference type="Proteomes" id="UP000218934"/>
    </source>
</evidence>
<feature type="domain" description="LysR substrate-binding" evidence="1">
    <location>
        <begin position="17"/>
        <end position="82"/>
    </location>
</feature>
<dbReference type="KEGG" id="rdi:CMV14_08265"/>
<dbReference type="Gene3D" id="3.40.190.10">
    <property type="entry name" value="Periplasmic binding protein-like II"/>
    <property type="match status" value="2"/>
</dbReference>
<evidence type="ECO:0000313" key="2">
    <source>
        <dbReference type="EMBL" id="PCE41263.1"/>
    </source>
</evidence>
<keyword evidence="3" id="KW-1185">Reference proteome</keyword>
<organism evidence="2 3">
    <name type="scientific">Rhizorhabdus dicambivorans</name>
    <dbReference type="NCBI Taxonomy" id="1850238"/>
    <lineage>
        <taxon>Bacteria</taxon>
        <taxon>Pseudomonadati</taxon>
        <taxon>Pseudomonadota</taxon>
        <taxon>Alphaproteobacteria</taxon>
        <taxon>Sphingomonadales</taxon>
        <taxon>Sphingomonadaceae</taxon>
        <taxon>Rhizorhabdus</taxon>
    </lineage>
</organism>
<dbReference type="Proteomes" id="UP000218934">
    <property type="component" value="Unassembled WGS sequence"/>
</dbReference>
<dbReference type="AlphaFoldDB" id="A0A2A4FS71"/>
<dbReference type="EMBL" id="NWUF01000017">
    <property type="protein sequence ID" value="PCE41263.1"/>
    <property type="molecule type" value="Genomic_DNA"/>
</dbReference>
<dbReference type="OrthoDB" id="8339333at2"/>
<protein>
    <recommendedName>
        <fullName evidence="1">LysR substrate-binding domain-containing protein</fullName>
    </recommendedName>
</protein>
<dbReference type="SUPFAM" id="SSF53850">
    <property type="entry name" value="Periplasmic binding protein-like II"/>
    <property type="match status" value="1"/>
</dbReference>
<comment type="caution">
    <text evidence="2">The sequence shown here is derived from an EMBL/GenBank/DDBJ whole genome shotgun (WGS) entry which is preliminary data.</text>
</comment>
<dbReference type="Pfam" id="PF03466">
    <property type="entry name" value="LysR_substrate"/>
    <property type="match status" value="1"/>
</dbReference>
<reference evidence="2 3" key="1">
    <citation type="submission" date="2017-09" db="EMBL/GenBank/DDBJ databases">
        <title>The Catabolism of 3,6-Dichlorosalicylic acid is Initiated by the Cytochrome P450 Monooxygenase DsmABC in Rhizorhabdus dicambivorans Ndbn-20.</title>
        <authorList>
            <person name="Na L."/>
        </authorList>
    </citation>
    <scope>NUCLEOTIDE SEQUENCE [LARGE SCALE GENOMIC DNA]</scope>
    <source>
        <strain evidence="2 3">Ndbn-20m</strain>
    </source>
</reference>
<gene>
    <name evidence="2" type="ORF">COO09_16445</name>
</gene>
<name>A0A2A4FS71_9SPHN</name>
<sequence length="86" mass="9076">MRVITGFLPAVDGGANIQERLWVEPLVAVLPADHPLAVRKGVRWTDLASLPLILRSYHGQAVGAAGRASALSGVSPQPRLDAELGK</sequence>
<proteinExistence type="predicted"/>
<evidence type="ECO:0000259" key="1">
    <source>
        <dbReference type="Pfam" id="PF03466"/>
    </source>
</evidence>
<accession>A0A2A4FS71</accession>